<dbReference type="GO" id="GO:0046872">
    <property type="term" value="F:metal ion binding"/>
    <property type="evidence" value="ECO:0007669"/>
    <property type="project" value="UniProtKB-KW"/>
</dbReference>
<dbReference type="InterPro" id="IPR030400">
    <property type="entry name" value="Sedolisin_dom"/>
</dbReference>
<dbReference type="GO" id="GO:0008240">
    <property type="term" value="F:tripeptidyl-peptidase activity"/>
    <property type="evidence" value="ECO:0007669"/>
    <property type="project" value="TreeGrafter"/>
</dbReference>
<dbReference type="AlphaFoldDB" id="A0A7W9KEI2"/>
<comment type="cofactor">
    <cofactor evidence="1">
        <name>Ca(2+)</name>
        <dbReference type="ChEBI" id="CHEBI:29108"/>
    </cofactor>
</comment>
<evidence type="ECO:0000256" key="7">
    <source>
        <dbReference type="ARBA" id="ARBA00023145"/>
    </source>
</evidence>
<evidence type="ECO:0000256" key="5">
    <source>
        <dbReference type="ARBA" id="ARBA00022825"/>
    </source>
</evidence>
<reference evidence="10 11" key="1">
    <citation type="submission" date="2020-08" db="EMBL/GenBank/DDBJ databases">
        <title>Sequencing the genomes of 1000 actinobacteria strains.</title>
        <authorList>
            <person name="Klenk H.-P."/>
        </authorList>
    </citation>
    <scope>NUCLEOTIDE SEQUENCE [LARGE SCALE GENOMIC DNA]</scope>
    <source>
        <strain evidence="10 11">DSM 43851</strain>
    </source>
</reference>
<accession>A0A7W9KEI2</accession>
<dbReference type="Pfam" id="PF09286">
    <property type="entry name" value="Pro-kuma_activ"/>
    <property type="match status" value="1"/>
</dbReference>
<dbReference type="PROSITE" id="PS00138">
    <property type="entry name" value="SUBTILASE_SER"/>
    <property type="match status" value="1"/>
</dbReference>
<dbReference type="Gene3D" id="3.40.50.200">
    <property type="entry name" value="Peptidase S8/S53 domain"/>
    <property type="match status" value="1"/>
</dbReference>
<evidence type="ECO:0000313" key="10">
    <source>
        <dbReference type="EMBL" id="MBB5891150.1"/>
    </source>
</evidence>
<dbReference type="CDD" id="cd11377">
    <property type="entry name" value="Pro-peptidase_S53"/>
    <property type="match status" value="1"/>
</dbReference>
<keyword evidence="4" id="KW-0378">Hydrolase</keyword>
<gene>
    <name evidence="10" type="ORF">BJ998_002346</name>
</gene>
<keyword evidence="5" id="KW-0720">Serine protease</keyword>
<dbReference type="PANTHER" id="PTHR14218:SF15">
    <property type="entry name" value="TRIPEPTIDYL-PEPTIDASE 1"/>
    <property type="match status" value="1"/>
</dbReference>
<dbReference type="CDD" id="cd04056">
    <property type="entry name" value="Peptidases_S53"/>
    <property type="match status" value="1"/>
</dbReference>
<keyword evidence="8" id="KW-0732">Signal</keyword>
<dbReference type="GO" id="GO:0004252">
    <property type="term" value="F:serine-type endopeptidase activity"/>
    <property type="evidence" value="ECO:0007669"/>
    <property type="project" value="InterPro"/>
</dbReference>
<dbReference type="PANTHER" id="PTHR14218">
    <property type="entry name" value="PROTEASE S8 TRIPEPTIDYL PEPTIDASE I CLN2"/>
    <property type="match status" value="1"/>
</dbReference>
<dbReference type="InterPro" id="IPR015366">
    <property type="entry name" value="S53_propep"/>
</dbReference>
<evidence type="ECO:0000256" key="8">
    <source>
        <dbReference type="SAM" id="SignalP"/>
    </source>
</evidence>
<feature type="signal peptide" evidence="8">
    <location>
        <begin position="1"/>
        <end position="28"/>
    </location>
</feature>
<name>A0A7W9KEI2_9PSEU</name>
<keyword evidence="11" id="KW-1185">Reference proteome</keyword>
<evidence type="ECO:0000256" key="2">
    <source>
        <dbReference type="ARBA" id="ARBA00022670"/>
    </source>
</evidence>
<evidence type="ECO:0000256" key="1">
    <source>
        <dbReference type="ARBA" id="ARBA00001913"/>
    </source>
</evidence>
<evidence type="ECO:0000259" key="9">
    <source>
        <dbReference type="PROSITE" id="PS51695"/>
    </source>
</evidence>
<evidence type="ECO:0000256" key="3">
    <source>
        <dbReference type="ARBA" id="ARBA00022723"/>
    </source>
</evidence>
<dbReference type="EMBL" id="JACHIR010000001">
    <property type="protein sequence ID" value="MBB5891150.1"/>
    <property type="molecule type" value="Genomic_DNA"/>
</dbReference>
<dbReference type="SMART" id="SM00944">
    <property type="entry name" value="Pro-kuma_activ"/>
    <property type="match status" value="1"/>
</dbReference>
<comment type="caution">
    <text evidence="10">The sequence shown here is derived from an EMBL/GenBank/DDBJ whole genome shotgun (WGS) entry which is preliminary data.</text>
</comment>
<proteinExistence type="predicted"/>
<sequence>MALSRRTMVAILTAGSLSLVSVGVPALAQPTPAFSPLVASVVPGLDRAVRTGSLPGSQSVSVAVSLKLRNQSELDRLLADQAAGRAKYLTPQQFRDRFGPTQADVNRVTDYLRSRGLKVTGVSANRLAVDATGTADQLNAAFNTSLARWHDAGLGRDFTAADSTPKVPTTLSAVVSGVTGLDEHYVPQRRTAEVSGPKVGSGPGGGYTPSELRSAYGLAGLEADGSGQTLALFEYGKFDQANIDTFDHQYNLPTSPPVVKNIDGGNTDGDSAQAEVELDIEVAHAIAPKADLVVYTAPNTTSAEVDMWNALVADNVPVVSSSWGLCEYDRSLASMQAVDAVAKQAAAQGMTFFAPSGDAGAYDCERDANTQHAGDLAVDFPGSNPYVTSVGGTKLTLNTDGTRASETTWNQGGGWAGGGGQSMVFDKPLWQGGDGKRQVPDVSAAASGGEYSVYIQGAWGRNGGTSAASPLWAAYLTLINQRAGVLGKLRIGQLNPKLYALAGAAVNDVTVGDNRFYQAGAGFDMASGWGTPNGITLCDALLG</sequence>
<dbReference type="InterPro" id="IPR050819">
    <property type="entry name" value="Tripeptidyl-peptidase_I"/>
</dbReference>
<organism evidence="10 11">
    <name type="scientific">Kutzneria kofuensis</name>
    <dbReference type="NCBI Taxonomy" id="103725"/>
    <lineage>
        <taxon>Bacteria</taxon>
        <taxon>Bacillati</taxon>
        <taxon>Actinomycetota</taxon>
        <taxon>Actinomycetes</taxon>
        <taxon>Pseudonocardiales</taxon>
        <taxon>Pseudonocardiaceae</taxon>
        <taxon>Kutzneria</taxon>
    </lineage>
</organism>
<keyword evidence="7" id="KW-0865">Zymogen</keyword>
<dbReference type="Proteomes" id="UP000585638">
    <property type="component" value="Unassembled WGS sequence"/>
</dbReference>
<protein>
    <submittedName>
        <fullName evidence="10">Kumamolisin</fullName>
    </submittedName>
</protein>
<feature type="chain" id="PRO_5030592370" evidence="8">
    <location>
        <begin position="29"/>
        <end position="543"/>
    </location>
</feature>
<dbReference type="RefSeq" id="WP_184861062.1">
    <property type="nucleotide sequence ID" value="NZ_BAAAWY010000045.1"/>
</dbReference>
<dbReference type="SUPFAM" id="SSF54897">
    <property type="entry name" value="Protease propeptides/inhibitors"/>
    <property type="match status" value="1"/>
</dbReference>
<evidence type="ECO:0000256" key="6">
    <source>
        <dbReference type="ARBA" id="ARBA00022837"/>
    </source>
</evidence>
<keyword evidence="3" id="KW-0479">Metal-binding</keyword>
<dbReference type="PROSITE" id="PS51695">
    <property type="entry name" value="SEDOLISIN"/>
    <property type="match status" value="1"/>
</dbReference>
<dbReference type="GO" id="GO:0006508">
    <property type="term" value="P:proteolysis"/>
    <property type="evidence" value="ECO:0007669"/>
    <property type="project" value="UniProtKB-KW"/>
</dbReference>
<keyword evidence="6" id="KW-0106">Calcium</keyword>
<evidence type="ECO:0000256" key="4">
    <source>
        <dbReference type="ARBA" id="ARBA00022801"/>
    </source>
</evidence>
<dbReference type="InterPro" id="IPR023828">
    <property type="entry name" value="Peptidase_S8_Ser-AS"/>
</dbReference>
<dbReference type="SUPFAM" id="SSF52743">
    <property type="entry name" value="Subtilisin-like"/>
    <property type="match status" value="1"/>
</dbReference>
<dbReference type="InterPro" id="IPR036852">
    <property type="entry name" value="Peptidase_S8/S53_dom_sf"/>
</dbReference>
<evidence type="ECO:0000313" key="11">
    <source>
        <dbReference type="Proteomes" id="UP000585638"/>
    </source>
</evidence>
<feature type="domain" description="Peptidase S53" evidence="9">
    <location>
        <begin position="206"/>
        <end position="543"/>
    </location>
</feature>
<keyword evidence="2" id="KW-0645">Protease</keyword>